<evidence type="ECO:0000313" key="2">
    <source>
        <dbReference type="Proteomes" id="UP000289238"/>
    </source>
</evidence>
<sequence>MHINFHHHRLCYVFLITIITSCHDQDSYVKPPGGVISIEEAKLLDRTYTETRQGILENALGREEGRSSWWSVEELEAYIAYAKFQAEEKGMRVKGFRIYQGAYPKNYGDHKRAGSATLFIVPTGTTAKKEGTILINLAPLEGGDDLEIAPLNMGHPRNPPSANY</sequence>
<dbReference type="EMBL" id="QOVM01000002">
    <property type="protein sequence ID" value="RXG23337.1"/>
    <property type="molecule type" value="Genomic_DNA"/>
</dbReference>
<gene>
    <name evidence="1" type="ORF">DSM00_950</name>
</gene>
<comment type="caution">
    <text evidence="1">The sequence shown here is derived from an EMBL/GenBank/DDBJ whole genome shotgun (WGS) entry which is preliminary data.</text>
</comment>
<proteinExistence type="predicted"/>
<dbReference type="OrthoDB" id="1440507at2"/>
<accession>A0A4Q0P9G7</accession>
<dbReference type="RefSeq" id="WP_128756875.1">
    <property type="nucleotide sequence ID" value="NZ_QOVM01000002.1"/>
</dbReference>
<dbReference type="AlphaFoldDB" id="A0A4Q0P9G7"/>
<reference evidence="1 2" key="1">
    <citation type="submission" date="2018-07" db="EMBL/GenBank/DDBJ databases">
        <title>Leeuwenhoekiella genomics.</title>
        <authorList>
            <person name="Tahon G."/>
            <person name="Willems A."/>
        </authorList>
    </citation>
    <scope>NUCLEOTIDE SEQUENCE [LARGE SCALE GENOMIC DNA]</scope>
    <source>
        <strain evidence="1 2">LMG 22550</strain>
    </source>
</reference>
<dbReference type="Proteomes" id="UP000289238">
    <property type="component" value="Unassembled WGS sequence"/>
</dbReference>
<protein>
    <submittedName>
        <fullName evidence="1">Uncharacterized protein</fullName>
    </submittedName>
</protein>
<name>A0A4Q0P9G7_9FLAO</name>
<evidence type="ECO:0000313" key="1">
    <source>
        <dbReference type="EMBL" id="RXG23337.1"/>
    </source>
</evidence>
<keyword evidence="2" id="KW-1185">Reference proteome</keyword>
<organism evidence="1 2">
    <name type="scientific">Leeuwenhoekiella aequorea</name>
    <dbReference type="NCBI Taxonomy" id="283736"/>
    <lineage>
        <taxon>Bacteria</taxon>
        <taxon>Pseudomonadati</taxon>
        <taxon>Bacteroidota</taxon>
        <taxon>Flavobacteriia</taxon>
        <taxon>Flavobacteriales</taxon>
        <taxon>Flavobacteriaceae</taxon>
        <taxon>Leeuwenhoekiella</taxon>
    </lineage>
</organism>